<dbReference type="CDD" id="cd16393">
    <property type="entry name" value="SPO0J_N"/>
    <property type="match status" value="1"/>
</dbReference>
<dbReference type="GO" id="GO:0005694">
    <property type="term" value="C:chromosome"/>
    <property type="evidence" value="ECO:0007669"/>
    <property type="project" value="TreeGrafter"/>
</dbReference>
<organism evidence="6 7">
    <name type="scientific">Candidatus Liptonbacteria bacterium GWC1_60_9</name>
    <dbReference type="NCBI Taxonomy" id="1798645"/>
    <lineage>
        <taxon>Bacteria</taxon>
        <taxon>Candidatus Liptoniibacteriota</taxon>
    </lineage>
</organism>
<gene>
    <name evidence="6" type="ORF">A2128_01680</name>
</gene>
<dbReference type="SUPFAM" id="SSF109709">
    <property type="entry name" value="KorB DNA-binding domain-like"/>
    <property type="match status" value="1"/>
</dbReference>
<dbReference type="FunFam" id="1.10.10.2830:FF:000001">
    <property type="entry name" value="Chromosome partitioning protein ParB"/>
    <property type="match status" value="1"/>
</dbReference>
<dbReference type="InterPro" id="IPR003115">
    <property type="entry name" value="ParB_N"/>
</dbReference>
<comment type="similarity">
    <text evidence="1">Belongs to the ParB family.</text>
</comment>
<dbReference type="Pfam" id="PF23552">
    <property type="entry name" value="ParB_C"/>
    <property type="match status" value="1"/>
</dbReference>
<evidence type="ECO:0000313" key="6">
    <source>
        <dbReference type="EMBL" id="OGY97193.1"/>
    </source>
</evidence>
<dbReference type="FunFam" id="3.90.1530.30:FF:000001">
    <property type="entry name" value="Chromosome partitioning protein ParB"/>
    <property type="match status" value="1"/>
</dbReference>
<dbReference type="InterPro" id="IPR004437">
    <property type="entry name" value="ParB/RepB/Spo0J"/>
</dbReference>
<dbReference type="InterPro" id="IPR050336">
    <property type="entry name" value="Chromosome_partition/occlusion"/>
</dbReference>
<dbReference type="Gene3D" id="1.10.10.2830">
    <property type="match status" value="1"/>
</dbReference>
<evidence type="ECO:0000259" key="5">
    <source>
        <dbReference type="SMART" id="SM00470"/>
    </source>
</evidence>
<keyword evidence="2" id="KW-0159">Chromosome partition</keyword>
<accession>A0A1G2C741</accession>
<dbReference type="InterPro" id="IPR041468">
    <property type="entry name" value="HTH_ParB/Spo0J"/>
</dbReference>
<dbReference type="Proteomes" id="UP000176349">
    <property type="component" value="Unassembled WGS sequence"/>
</dbReference>
<proteinExistence type="inferred from homology"/>
<reference evidence="6 7" key="1">
    <citation type="journal article" date="2016" name="Nat. Commun.">
        <title>Thousands of microbial genomes shed light on interconnected biogeochemical processes in an aquifer system.</title>
        <authorList>
            <person name="Anantharaman K."/>
            <person name="Brown C.T."/>
            <person name="Hug L.A."/>
            <person name="Sharon I."/>
            <person name="Castelle C.J."/>
            <person name="Probst A.J."/>
            <person name="Thomas B.C."/>
            <person name="Singh A."/>
            <person name="Wilkins M.J."/>
            <person name="Karaoz U."/>
            <person name="Brodie E.L."/>
            <person name="Williams K.H."/>
            <person name="Hubbard S.S."/>
            <person name="Banfield J.F."/>
        </authorList>
    </citation>
    <scope>NUCLEOTIDE SEQUENCE [LARGE SCALE GENOMIC DNA]</scope>
</reference>
<protein>
    <recommendedName>
        <fullName evidence="5">ParB-like N-terminal domain-containing protein</fullName>
    </recommendedName>
</protein>
<sequence>MADASDSAGAPEQPQRSAASPEPRAPEGHDFEKSGVAAVPETQSAARILPHAPSGAVRGATPPAHQTAIFHIEVDKIIPNRHQPRRYFDEEALRELATSIREFGVLQPLVVSKIEEDTEAGTNVIYELIAGERRLMASKMAGLERVPAIVRNISYDRERLELAVIENLQRENLDPVETARAYARLQDEFRLTQREIAARIGKSREAVANSIRLLQLPSEVQEALSRRIISESQGRLLLSVDDIAEQRAVFENLLKNAMSVRELKSHIERRRMARAAAAPTSPLPSVGADPEAEALKERLETLLGAPVTVSKNGESGKIVISFYSGEELNAIIAKLVREGEA</sequence>
<dbReference type="GO" id="GO:0045881">
    <property type="term" value="P:positive regulation of sporulation resulting in formation of a cellular spore"/>
    <property type="evidence" value="ECO:0007669"/>
    <property type="project" value="TreeGrafter"/>
</dbReference>
<dbReference type="Pfam" id="PF02195">
    <property type="entry name" value="ParB_N"/>
    <property type="match status" value="1"/>
</dbReference>
<feature type="region of interest" description="Disordered" evidence="4">
    <location>
        <begin position="1"/>
        <end position="39"/>
    </location>
</feature>
<dbReference type="NCBIfam" id="TIGR00180">
    <property type="entry name" value="parB_part"/>
    <property type="match status" value="1"/>
</dbReference>
<evidence type="ECO:0000256" key="1">
    <source>
        <dbReference type="ARBA" id="ARBA00006295"/>
    </source>
</evidence>
<evidence type="ECO:0000313" key="7">
    <source>
        <dbReference type="Proteomes" id="UP000176349"/>
    </source>
</evidence>
<evidence type="ECO:0000256" key="2">
    <source>
        <dbReference type="ARBA" id="ARBA00022829"/>
    </source>
</evidence>
<dbReference type="AlphaFoldDB" id="A0A1G2C741"/>
<dbReference type="PANTHER" id="PTHR33375:SF1">
    <property type="entry name" value="CHROMOSOME-PARTITIONING PROTEIN PARB-RELATED"/>
    <property type="match status" value="1"/>
</dbReference>
<dbReference type="GO" id="GO:0003677">
    <property type="term" value="F:DNA binding"/>
    <property type="evidence" value="ECO:0007669"/>
    <property type="project" value="UniProtKB-KW"/>
</dbReference>
<dbReference type="PANTHER" id="PTHR33375">
    <property type="entry name" value="CHROMOSOME-PARTITIONING PROTEIN PARB-RELATED"/>
    <property type="match status" value="1"/>
</dbReference>
<dbReference type="SUPFAM" id="SSF110849">
    <property type="entry name" value="ParB/Sulfiredoxin"/>
    <property type="match status" value="1"/>
</dbReference>
<comment type="caution">
    <text evidence="6">The sequence shown here is derived from an EMBL/GenBank/DDBJ whole genome shotgun (WGS) entry which is preliminary data.</text>
</comment>
<name>A0A1G2C741_9BACT</name>
<dbReference type="GO" id="GO:0007059">
    <property type="term" value="P:chromosome segregation"/>
    <property type="evidence" value="ECO:0007669"/>
    <property type="project" value="UniProtKB-KW"/>
</dbReference>
<feature type="compositionally biased region" description="Basic and acidic residues" evidence="4">
    <location>
        <begin position="24"/>
        <end position="33"/>
    </location>
</feature>
<dbReference type="Pfam" id="PF17762">
    <property type="entry name" value="HTH_ParB"/>
    <property type="match status" value="1"/>
</dbReference>
<dbReference type="SMART" id="SM00470">
    <property type="entry name" value="ParB"/>
    <property type="match status" value="1"/>
</dbReference>
<dbReference type="InterPro" id="IPR057240">
    <property type="entry name" value="ParB_dimer_C"/>
</dbReference>
<feature type="domain" description="ParB-like N-terminal" evidence="5">
    <location>
        <begin position="70"/>
        <end position="168"/>
    </location>
</feature>
<evidence type="ECO:0000256" key="3">
    <source>
        <dbReference type="ARBA" id="ARBA00023125"/>
    </source>
</evidence>
<keyword evidence="3" id="KW-0238">DNA-binding</keyword>
<dbReference type="EMBL" id="MHKV01000019">
    <property type="protein sequence ID" value="OGY97193.1"/>
    <property type="molecule type" value="Genomic_DNA"/>
</dbReference>
<dbReference type="InterPro" id="IPR036086">
    <property type="entry name" value="ParB/Sulfiredoxin_sf"/>
</dbReference>
<evidence type="ECO:0000256" key="4">
    <source>
        <dbReference type="SAM" id="MobiDB-lite"/>
    </source>
</evidence>
<dbReference type="Gene3D" id="3.90.1530.30">
    <property type="match status" value="1"/>
</dbReference>